<keyword evidence="3" id="KW-1185">Reference proteome</keyword>
<feature type="compositionally biased region" description="Polar residues" evidence="1">
    <location>
        <begin position="75"/>
        <end position="103"/>
    </location>
</feature>
<evidence type="ECO:0000256" key="1">
    <source>
        <dbReference type="SAM" id="MobiDB-lite"/>
    </source>
</evidence>
<dbReference type="KEGG" id="psco:LY89DRAFT_679304"/>
<evidence type="ECO:0000313" key="3">
    <source>
        <dbReference type="Proteomes" id="UP000070700"/>
    </source>
</evidence>
<dbReference type="EMBL" id="KQ947404">
    <property type="protein sequence ID" value="KUJ24052.1"/>
    <property type="molecule type" value="Genomic_DNA"/>
</dbReference>
<dbReference type="Proteomes" id="UP000070700">
    <property type="component" value="Unassembled WGS sequence"/>
</dbReference>
<protein>
    <submittedName>
        <fullName evidence="2">Uncharacterized protein</fullName>
    </submittedName>
</protein>
<feature type="compositionally biased region" description="Polar residues" evidence="1">
    <location>
        <begin position="133"/>
        <end position="142"/>
    </location>
</feature>
<organism evidence="2 3">
    <name type="scientific">Mollisia scopiformis</name>
    <name type="common">Conifer needle endophyte fungus</name>
    <name type="synonym">Phialocephala scopiformis</name>
    <dbReference type="NCBI Taxonomy" id="149040"/>
    <lineage>
        <taxon>Eukaryota</taxon>
        <taxon>Fungi</taxon>
        <taxon>Dikarya</taxon>
        <taxon>Ascomycota</taxon>
        <taxon>Pezizomycotina</taxon>
        <taxon>Leotiomycetes</taxon>
        <taxon>Helotiales</taxon>
        <taxon>Mollisiaceae</taxon>
        <taxon>Mollisia</taxon>
    </lineage>
</organism>
<feature type="compositionally biased region" description="Basic residues" evidence="1">
    <location>
        <begin position="106"/>
        <end position="116"/>
    </location>
</feature>
<dbReference type="InParanoid" id="A0A194XWE8"/>
<proteinExistence type="predicted"/>
<evidence type="ECO:0000313" key="2">
    <source>
        <dbReference type="EMBL" id="KUJ24052.1"/>
    </source>
</evidence>
<sequence>MFQFMRCDATRRHSTADNHRQYCRCSRCRSSLSSVRLSLTEPRHDEPNVFMQCNANQTTFFLVLHTHRQPIITPSMYSTSPGTPHPTHQTLRGTSTHTPNPNTARPRPKHVKKLKIAHYLDSDTLLRSAAEKPTSSTKPRNSAQREKKKPSPNV</sequence>
<accession>A0A194XWE8</accession>
<dbReference type="RefSeq" id="XP_018078407.1">
    <property type="nucleotide sequence ID" value="XM_018213843.1"/>
</dbReference>
<dbReference type="GeneID" id="28823569"/>
<dbReference type="AlphaFoldDB" id="A0A194XWE8"/>
<reference evidence="2 3" key="1">
    <citation type="submission" date="2015-10" db="EMBL/GenBank/DDBJ databases">
        <title>Full genome of DAOMC 229536 Phialocephala scopiformis, a fungal endophyte of spruce producing the potent anti-insectan compound rugulosin.</title>
        <authorList>
            <consortium name="DOE Joint Genome Institute"/>
            <person name="Walker A.K."/>
            <person name="Frasz S.L."/>
            <person name="Seifert K.A."/>
            <person name="Miller J.D."/>
            <person name="Mondo S.J."/>
            <person name="Labutti K."/>
            <person name="Lipzen A."/>
            <person name="Dockter R."/>
            <person name="Kennedy M."/>
            <person name="Grigoriev I.V."/>
            <person name="Spatafora J.W."/>
        </authorList>
    </citation>
    <scope>NUCLEOTIDE SEQUENCE [LARGE SCALE GENOMIC DNA]</scope>
    <source>
        <strain evidence="2 3">CBS 120377</strain>
    </source>
</reference>
<gene>
    <name evidence="2" type="ORF">LY89DRAFT_679304</name>
</gene>
<feature type="region of interest" description="Disordered" evidence="1">
    <location>
        <begin position="73"/>
        <end position="154"/>
    </location>
</feature>
<name>A0A194XWE8_MOLSC</name>